<dbReference type="Pfam" id="PF00126">
    <property type="entry name" value="HTH_1"/>
    <property type="match status" value="1"/>
</dbReference>
<keyword evidence="2" id="KW-0805">Transcription regulation</keyword>
<dbReference type="SUPFAM" id="SSF53850">
    <property type="entry name" value="Periplasmic binding protein-like II"/>
    <property type="match status" value="1"/>
</dbReference>
<dbReference type="Gene3D" id="1.10.10.10">
    <property type="entry name" value="Winged helix-like DNA-binding domain superfamily/Winged helix DNA-binding domain"/>
    <property type="match status" value="1"/>
</dbReference>
<dbReference type="PRINTS" id="PR00039">
    <property type="entry name" value="HTHLYSR"/>
</dbReference>
<name>A0ABW8N0C2_9BURK</name>
<accession>A0ABW8N0C2</accession>
<evidence type="ECO:0000313" key="7">
    <source>
        <dbReference type="Proteomes" id="UP001620514"/>
    </source>
</evidence>
<organism evidence="6 7">
    <name type="scientific">Caballeronia udeis</name>
    <dbReference type="NCBI Taxonomy" id="1232866"/>
    <lineage>
        <taxon>Bacteria</taxon>
        <taxon>Pseudomonadati</taxon>
        <taxon>Pseudomonadota</taxon>
        <taxon>Betaproteobacteria</taxon>
        <taxon>Burkholderiales</taxon>
        <taxon>Burkholderiaceae</taxon>
        <taxon>Caballeronia</taxon>
    </lineage>
</organism>
<reference evidence="6 7" key="1">
    <citation type="submission" date="2024-10" db="EMBL/GenBank/DDBJ databases">
        <authorList>
            <person name="Deangelis K."/>
            <person name="Huntemann M."/>
            <person name="Clum A."/>
            <person name="Wang J."/>
            <person name="Palaniappan K."/>
            <person name="Ritter S."/>
            <person name="Chen I.-M."/>
            <person name="Stamatis D."/>
            <person name="Reddy T."/>
            <person name="O'Malley R."/>
            <person name="Daum C."/>
            <person name="Ng V."/>
            <person name="Ivanova N."/>
            <person name="Kyrpides N."/>
            <person name="Woyke T."/>
        </authorList>
    </citation>
    <scope>NUCLEOTIDE SEQUENCE [LARGE SCALE GENOMIC DNA]</scope>
    <source>
        <strain evidence="6 7">GAS97</strain>
    </source>
</reference>
<protein>
    <submittedName>
        <fullName evidence="6">DNA-binding transcriptional LysR family regulator</fullName>
    </submittedName>
</protein>
<dbReference type="GO" id="GO:0003677">
    <property type="term" value="F:DNA binding"/>
    <property type="evidence" value="ECO:0007669"/>
    <property type="project" value="UniProtKB-KW"/>
</dbReference>
<dbReference type="InterPro" id="IPR036388">
    <property type="entry name" value="WH-like_DNA-bd_sf"/>
</dbReference>
<evidence type="ECO:0000256" key="3">
    <source>
        <dbReference type="ARBA" id="ARBA00023125"/>
    </source>
</evidence>
<dbReference type="SUPFAM" id="SSF46785">
    <property type="entry name" value="Winged helix' DNA-binding domain"/>
    <property type="match status" value="1"/>
</dbReference>
<dbReference type="PROSITE" id="PS50931">
    <property type="entry name" value="HTH_LYSR"/>
    <property type="match status" value="1"/>
</dbReference>
<dbReference type="InterPro" id="IPR036390">
    <property type="entry name" value="WH_DNA-bd_sf"/>
</dbReference>
<dbReference type="Pfam" id="PF03466">
    <property type="entry name" value="LysR_substrate"/>
    <property type="match status" value="1"/>
</dbReference>
<feature type="domain" description="HTH lysR-type" evidence="5">
    <location>
        <begin position="41"/>
        <end position="98"/>
    </location>
</feature>
<sequence length="341" mass="37835">MHLLVREIDDAILIPPIFMDNDNIWQIPLPKRQSSYKACVMQTTALRYFLEVARSGSLSKASERLFVAVSALSRQIAKLEDEMGVPLFERRPRGMVLSEAGRLLAAHAHRSLMEQDRVTEEIRGLTTDRRATIRVSSSEGVARDFLPQVFAHFLKTWPAAHFQLDVDTPTEATQRVRDGTADIAVCFSVAPEKDVSVHYAHRAPIFALVGQDHPLAQQSSVSLADLKPWPLAIFDEGVTVRQLFDIACSLEGLSFEPVFVSNYGSALQSFVQQTNAVTLVGYLTVRSRLKPDNLAIVPISNPELHQRTLQVQTMAGRTLPKAVAALLELLITAIQDPTCLD</sequence>
<dbReference type="Gene3D" id="3.40.190.290">
    <property type="match status" value="1"/>
</dbReference>
<keyword evidence="3 6" id="KW-0238">DNA-binding</keyword>
<comment type="caution">
    <text evidence="6">The sequence shown here is derived from an EMBL/GenBank/DDBJ whole genome shotgun (WGS) entry which is preliminary data.</text>
</comment>
<evidence type="ECO:0000256" key="2">
    <source>
        <dbReference type="ARBA" id="ARBA00023015"/>
    </source>
</evidence>
<proteinExistence type="inferred from homology"/>
<dbReference type="Proteomes" id="UP001620514">
    <property type="component" value="Unassembled WGS sequence"/>
</dbReference>
<gene>
    <name evidence="6" type="ORF">ABH943_008500</name>
</gene>
<dbReference type="InterPro" id="IPR005119">
    <property type="entry name" value="LysR_subst-bd"/>
</dbReference>
<dbReference type="InterPro" id="IPR000847">
    <property type="entry name" value="LysR_HTH_N"/>
</dbReference>
<dbReference type="EMBL" id="JBIYDN010000051">
    <property type="protein sequence ID" value="MFK4448456.1"/>
    <property type="molecule type" value="Genomic_DNA"/>
</dbReference>
<dbReference type="InterPro" id="IPR050950">
    <property type="entry name" value="HTH-type_LysR_regulators"/>
</dbReference>
<keyword evidence="4" id="KW-0804">Transcription</keyword>
<keyword evidence="7" id="KW-1185">Reference proteome</keyword>
<evidence type="ECO:0000256" key="4">
    <source>
        <dbReference type="ARBA" id="ARBA00023163"/>
    </source>
</evidence>
<evidence type="ECO:0000256" key="1">
    <source>
        <dbReference type="ARBA" id="ARBA00009437"/>
    </source>
</evidence>
<reference evidence="6 7" key="2">
    <citation type="submission" date="2024-11" db="EMBL/GenBank/DDBJ databases">
        <title>Using genomics to understand microbial adaptation to soil warming.</title>
        <authorList>
            <person name="Deangelis K.M. PhD."/>
        </authorList>
    </citation>
    <scope>NUCLEOTIDE SEQUENCE [LARGE SCALE GENOMIC DNA]</scope>
    <source>
        <strain evidence="6 7">GAS97</strain>
    </source>
</reference>
<evidence type="ECO:0000313" key="6">
    <source>
        <dbReference type="EMBL" id="MFK4448456.1"/>
    </source>
</evidence>
<dbReference type="PANTHER" id="PTHR30419:SF8">
    <property type="entry name" value="NITROGEN ASSIMILATION TRANSCRIPTIONAL ACTIVATOR-RELATED"/>
    <property type="match status" value="1"/>
</dbReference>
<dbReference type="PANTHER" id="PTHR30419">
    <property type="entry name" value="HTH-TYPE TRANSCRIPTIONAL REGULATOR YBHD"/>
    <property type="match status" value="1"/>
</dbReference>
<comment type="similarity">
    <text evidence="1">Belongs to the LysR transcriptional regulatory family.</text>
</comment>
<evidence type="ECO:0000259" key="5">
    <source>
        <dbReference type="PROSITE" id="PS50931"/>
    </source>
</evidence>